<sequence length="210" mass="24270">MFSLVLKDILIHNKGWISIAQSIVINFFIVVILQFFGNSSVYIIFPFFISTSYSLSSCGLGEKYDVDIMINSLPVNRKTVVLSKYISSFIFFLIGVIFVIIFASIVKILPFGNITSFINIQDIIISFMFSILYIFMYLPIYFKIGYIKSQRINSILYFIIFVVLIIAVMLISSYKSSFKISFFIPWELCTIFLLIISIAISLKIYINREF</sequence>
<protein>
    <submittedName>
        <fullName evidence="1">Uncharacterized protein</fullName>
    </submittedName>
</protein>
<accession>A0A1S8L4Y6</accession>
<name>A0A1S8L4Y6_9CLOT</name>
<evidence type="ECO:0000313" key="2">
    <source>
        <dbReference type="Proteomes" id="UP000190951"/>
    </source>
</evidence>
<proteinExistence type="predicted"/>
<dbReference type="RefSeq" id="WP_077833488.1">
    <property type="nucleotide sequence ID" value="NZ_CP096983.1"/>
</dbReference>
<gene>
    <name evidence="1" type="ORF">CROST_006510</name>
</gene>
<dbReference type="PANTHER" id="PTHR41309:SF2">
    <property type="entry name" value="MEMBRANE PROTEIN"/>
    <property type="match status" value="1"/>
</dbReference>
<dbReference type="KEGG" id="crw:CROST_006510"/>
<reference evidence="1 2" key="1">
    <citation type="submission" date="2022-04" db="EMBL/GenBank/DDBJ databases">
        <title>Genome sequence of C. roseum typestrain.</title>
        <authorList>
            <person name="Poehlein A."/>
            <person name="Schoch T."/>
            <person name="Duerre P."/>
            <person name="Daniel R."/>
        </authorList>
    </citation>
    <scope>NUCLEOTIDE SEQUENCE [LARGE SCALE GENOMIC DNA]</scope>
    <source>
        <strain evidence="1 2">DSM 7320</strain>
    </source>
</reference>
<dbReference type="Pfam" id="PF13346">
    <property type="entry name" value="ABC2_membrane_5"/>
    <property type="match status" value="1"/>
</dbReference>
<dbReference type="AlphaFoldDB" id="A0A1S8L4Y6"/>
<organism evidence="1 2">
    <name type="scientific">Clostridium felsineum</name>
    <dbReference type="NCBI Taxonomy" id="36839"/>
    <lineage>
        <taxon>Bacteria</taxon>
        <taxon>Bacillati</taxon>
        <taxon>Bacillota</taxon>
        <taxon>Clostridia</taxon>
        <taxon>Eubacteriales</taxon>
        <taxon>Clostridiaceae</taxon>
        <taxon>Clostridium</taxon>
    </lineage>
</organism>
<dbReference type="InterPro" id="IPR025699">
    <property type="entry name" value="ABC2_memb-like"/>
</dbReference>
<dbReference type="STRING" id="84029.CROST_23410"/>
<dbReference type="PANTHER" id="PTHR41309">
    <property type="entry name" value="MEMBRANE PROTEIN-RELATED"/>
    <property type="match status" value="1"/>
</dbReference>
<keyword evidence="2" id="KW-1185">Reference proteome</keyword>
<dbReference type="Proteomes" id="UP000190951">
    <property type="component" value="Chromosome"/>
</dbReference>
<dbReference type="EMBL" id="CP096983">
    <property type="protein sequence ID" value="URZ09943.1"/>
    <property type="molecule type" value="Genomic_DNA"/>
</dbReference>
<evidence type="ECO:0000313" key="1">
    <source>
        <dbReference type="EMBL" id="URZ09943.1"/>
    </source>
</evidence>